<dbReference type="InterPro" id="IPR029058">
    <property type="entry name" value="AB_hydrolase_fold"/>
</dbReference>
<dbReference type="InterPro" id="IPR010315">
    <property type="entry name" value="DUF915_hydro-like"/>
</dbReference>
<accession>A0ABS4IET7</accession>
<keyword evidence="3" id="KW-1185">Reference proteome</keyword>
<keyword evidence="1" id="KW-0472">Membrane</keyword>
<dbReference type="RefSeq" id="WP_209461761.1">
    <property type="nucleotide sequence ID" value="NZ_CP110224.1"/>
</dbReference>
<organism evidence="2 3">
    <name type="scientific">Virgibacillus natechei</name>
    <dbReference type="NCBI Taxonomy" id="1216297"/>
    <lineage>
        <taxon>Bacteria</taxon>
        <taxon>Bacillati</taxon>
        <taxon>Bacillota</taxon>
        <taxon>Bacilli</taxon>
        <taxon>Bacillales</taxon>
        <taxon>Bacillaceae</taxon>
        <taxon>Virgibacillus</taxon>
    </lineage>
</organism>
<sequence>MKKKYMISITSSLIMIIGVVAILYTPNKAKSEHYNGPPTVFVHGYKGTSNSFGFMLKRFENIYNWGNKGLVYHVSAEGKVQEYNLSKGNGEPMFVQVVLEDNRASFKDSTEWLSNALYHMKEKYEVELINLVGHSMGGIVSLKYVQNFNEESYPNVHKLITIGSPVDGIYSKDYFKVHRDAGAKDLKPGSRALDLLHDRTIPENIEVLSIGSTGDGIAVPESVQALRSIIPNEQLEEVMIENKKLGHSALHENRRVDKLIYAFLWQDELA</sequence>
<reference evidence="2 3" key="1">
    <citation type="submission" date="2021-03" db="EMBL/GenBank/DDBJ databases">
        <title>Genomic Encyclopedia of Type Strains, Phase IV (KMG-IV): sequencing the most valuable type-strain genomes for metagenomic binning, comparative biology and taxonomic classification.</title>
        <authorList>
            <person name="Goeker M."/>
        </authorList>
    </citation>
    <scope>NUCLEOTIDE SEQUENCE [LARGE SCALE GENOMIC DNA]</scope>
    <source>
        <strain evidence="2 3">DSM 25609</strain>
    </source>
</reference>
<name>A0ABS4IET7_9BACI</name>
<protein>
    <submittedName>
        <fullName evidence="2">Alpha/beta hydrolase family protein</fullName>
    </submittedName>
</protein>
<evidence type="ECO:0000256" key="1">
    <source>
        <dbReference type="SAM" id="Phobius"/>
    </source>
</evidence>
<proteinExistence type="predicted"/>
<dbReference type="Pfam" id="PF06028">
    <property type="entry name" value="DUF915"/>
    <property type="match status" value="1"/>
</dbReference>
<dbReference type="EMBL" id="JAGGKX010000002">
    <property type="protein sequence ID" value="MBP1968544.1"/>
    <property type="molecule type" value="Genomic_DNA"/>
</dbReference>
<dbReference type="Gene3D" id="3.40.50.1820">
    <property type="entry name" value="alpha/beta hydrolase"/>
    <property type="match status" value="1"/>
</dbReference>
<comment type="caution">
    <text evidence="2">The sequence shown here is derived from an EMBL/GenBank/DDBJ whole genome shotgun (WGS) entry which is preliminary data.</text>
</comment>
<gene>
    <name evidence="2" type="ORF">J2Z83_000636</name>
</gene>
<keyword evidence="2" id="KW-0378">Hydrolase</keyword>
<keyword evidence="1" id="KW-1133">Transmembrane helix</keyword>
<dbReference type="Proteomes" id="UP001519345">
    <property type="component" value="Unassembled WGS sequence"/>
</dbReference>
<evidence type="ECO:0000313" key="3">
    <source>
        <dbReference type="Proteomes" id="UP001519345"/>
    </source>
</evidence>
<feature type="transmembrane region" description="Helical" evidence="1">
    <location>
        <begin position="6"/>
        <end position="24"/>
    </location>
</feature>
<keyword evidence="1" id="KW-0812">Transmembrane</keyword>
<dbReference type="GO" id="GO:0016787">
    <property type="term" value="F:hydrolase activity"/>
    <property type="evidence" value="ECO:0007669"/>
    <property type="project" value="UniProtKB-KW"/>
</dbReference>
<dbReference type="SUPFAM" id="SSF53474">
    <property type="entry name" value="alpha/beta-Hydrolases"/>
    <property type="match status" value="1"/>
</dbReference>
<evidence type="ECO:0000313" key="2">
    <source>
        <dbReference type="EMBL" id="MBP1968544.1"/>
    </source>
</evidence>